<evidence type="ECO:0000313" key="2">
    <source>
        <dbReference type="EMBL" id="MDT0531513.1"/>
    </source>
</evidence>
<dbReference type="GO" id="GO:0008879">
    <property type="term" value="F:glucose-1-phosphate thymidylyltransferase activity"/>
    <property type="evidence" value="ECO:0007669"/>
    <property type="project" value="UniProtKB-EC"/>
</dbReference>
<organism evidence="2 3">
    <name type="scientific">Micromonospora reichwaldensis</name>
    <dbReference type="NCBI Taxonomy" id="3075516"/>
    <lineage>
        <taxon>Bacteria</taxon>
        <taxon>Bacillati</taxon>
        <taxon>Actinomycetota</taxon>
        <taxon>Actinomycetes</taxon>
        <taxon>Micromonosporales</taxon>
        <taxon>Micromonosporaceae</taxon>
        <taxon>Micromonospora</taxon>
    </lineage>
</organism>
<evidence type="ECO:0000259" key="1">
    <source>
        <dbReference type="Pfam" id="PF00483"/>
    </source>
</evidence>
<dbReference type="EMBL" id="JAVRFL010000026">
    <property type="protein sequence ID" value="MDT0531513.1"/>
    <property type="molecule type" value="Genomic_DNA"/>
</dbReference>
<accession>A0ABU2WZZ0</accession>
<dbReference type="PANTHER" id="PTHR42883">
    <property type="entry name" value="GLUCOSE-1-PHOSPHATE THYMIDYLTRANSFERASE"/>
    <property type="match status" value="1"/>
</dbReference>
<sequence>MKALVLSGGAGTRLRPLSHSMPKQLVPVANKPVLEHVLENVRDAGVTEIGVIVGAWADQIREVLSDGSRLGVRLTYLRQDRPRGLADCVRLARPFLGDDDFVMYLGDVMLPDGVARYADQFRRHRPAAQVLVHKVDDPRAFGIVELDPDGTVRRLVEKPRQPRGDLALVGVYFFTPAIHAGVDAITPSARGELEITDAVQWLVTSGAEVRASEYDGYWRDTGQVADLLACNRHLLDGQPRAVAGSVDGASELTGAVVVEPGARIVASRVEGPVVIGAGAVVEGCRIGPHTAIGPGCRLVDAEVADSIVLADASITAVRGLRGCLIGRSATVSLSPAAGSRLVVGDHSRIEFAA</sequence>
<dbReference type="RefSeq" id="WP_311413380.1">
    <property type="nucleotide sequence ID" value="NZ_JAVRFL010000026.1"/>
</dbReference>
<dbReference type="Pfam" id="PF00483">
    <property type="entry name" value="NTP_transferase"/>
    <property type="match status" value="1"/>
</dbReference>
<dbReference type="NCBIfam" id="TIGR01208">
    <property type="entry name" value="rmlA_long"/>
    <property type="match status" value="1"/>
</dbReference>
<dbReference type="Proteomes" id="UP001180973">
    <property type="component" value="Unassembled WGS sequence"/>
</dbReference>
<dbReference type="Gene3D" id="2.160.10.10">
    <property type="entry name" value="Hexapeptide repeat proteins"/>
    <property type="match status" value="1"/>
</dbReference>
<proteinExistence type="predicted"/>
<dbReference type="CDD" id="cd04189">
    <property type="entry name" value="G1P_TT_long"/>
    <property type="match status" value="1"/>
</dbReference>
<keyword evidence="2" id="KW-0808">Transferase</keyword>
<gene>
    <name evidence="2" type="ORF">RM555_21230</name>
</gene>
<dbReference type="SUPFAM" id="SSF53448">
    <property type="entry name" value="Nucleotide-diphospho-sugar transferases"/>
    <property type="match status" value="1"/>
</dbReference>
<protein>
    <submittedName>
        <fullName evidence="2">Glucose-1-phosphate thymidylyltransferase</fullName>
        <ecNumber evidence="2">2.7.7.24</ecNumber>
    </submittedName>
</protein>
<name>A0ABU2WZZ0_9ACTN</name>
<dbReference type="Gene3D" id="3.90.550.10">
    <property type="entry name" value="Spore Coat Polysaccharide Biosynthesis Protein SpsA, Chain A"/>
    <property type="match status" value="1"/>
</dbReference>
<reference evidence="2" key="1">
    <citation type="submission" date="2023-09" db="EMBL/GenBank/DDBJ databases">
        <title>30 novel species of actinomycetes from the DSMZ collection.</title>
        <authorList>
            <person name="Nouioui I."/>
        </authorList>
    </citation>
    <scope>NUCLEOTIDE SEQUENCE</scope>
    <source>
        <strain evidence="2">DSM 115977</strain>
    </source>
</reference>
<keyword evidence="2" id="KW-0548">Nucleotidyltransferase</keyword>
<dbReference type="InterPro" id="IPR029044">
    <property type="entry name" value="Nucleotide-diphossugar_trans"/>
</dbReference>
<feature type="domain" description="Nucleotidyl transferase" evidence="1">
    <location>
        <begin position="2"/>
        <end position="235"/>
    </location>
</feature>
<dbReference type="EC" id="2.7.7.24" evidence="2"/>
<evidence type="ECO:0000313" key="3">
    <source>
        <dbReference type="Proteomes" id="UP001180973"/>
    </source>
</evidence>
<keyword evidence="3" id="KW-1185">Reference proteome</keyword>
<dbReference type="InterPro" id="IPR005908">
    <property type="entry name" value="G1P_thy_trans_l"/>
</dbReference>
<dbReference type="PANTHER" id="PTHR42883:SF2">
    <property type="entry name" value="THYMIDYLYLTRANSFERASE"/>
    <property type="match status" value="1"/>
</dbReference>
<comment type="caution">
    <text evidence="2">The sequence shown here is derived from an EMBL/GenBank/DDBJ whole genome shotgun (WGS) entry which is preliminary data.</text>
</comment>
<dbReference type="InterPro" id="IPR005835">
    <property type="entry name" value="NTP_transferase_dom"/>
</dbReference>